<protein>
    <submittedName>
        <fullName evidence="1">Uncharacterized protein</fullName>
    </submittedName>
</protein>
<comment type="caution">
    <text evidence="1">The sequence shown here is derived from an EMBL/GenBank/DDBJ whole genome shotgun (WGS) entry which is preliminary data.</text>
</comment>
<name>A0A0A1ZUI9_PROMR</name>
<gene>
    <name evidence="1" type="ORF">EU93_0781</name>
</gene>
<evidence type="ECO:0000313" key="1">
    <source>
        <dbReference type="EMBL" id="KGF92236.1"/>
    </source>
</evidence>
<dbReference type="RefSeq" id="WP_032513593.1">
    <property type="nucleotide sequence ID" value="NZ_JNAJ01000010.1"/>
</dbReference>
<evidence type="ECO:0000313" key="2">
    <source>
        <dbReference type="Proteomes" id="UP000030491"/>
    </source>
</evidence>
<dbReference type="OrthoDB" id="557334at2"/>
<proteinExistence type="predicted"/>
<dbReference type="Proteomes" id="UP000030491">
    <property type="component" value="Unassembled WGS sequence"/>
</dbReference>
<sequence length="82" mass="9299">MSGERVGFRFKHADAVVKRNPQGRSRRGWVIEPVEQTTSRGTKMPAYKIRWRDSERPETVLQHMLIADPDPSPPPSSVSLDA</sequence>
<organism evidence="1 2">
    <name type="scientific">Prochlorococcus marinus str. MIT 9116</name>
    <dbReference type="NCBI Taxonomy" id="167544"/>
    <lineage>
        <taxon>Bacteria</taxon>
        <taxon>Bacillati</taxon>
        <taxon>Cyanobacteriota</taxon>
        <taxon>Cyanophyceae</taxon>
        <taxon>Synechococcales</taxon>
        <taxon>Prochlorococcaceae</taxon>
        <taxon>Prochlorococcus</taxon>
    </lineage>
</organism>
<dbReference type="EMBL" id="JNAJ01000010">
    <property type="protein sequence ID" value="KGF92236.1"/>
    <property type="molecule type" value="Genomic_DNA"/>
</dbReference>
<dbReference type="AlphaFoldDB" id="A0A0A1ZUI9"/>
<reference evidence="2" key="1">
    <citation type="journal article" date="2014" name="Sci. Data">
        <title>Genomes of diverse isolates of the marine cyanobacterium Prochlorococcus.</title>
        <authorList>
            <person name="Biller S."/>
            <person name="Berube P."/>
            <person name="Thompson J."/>
            <person name="Kelly L."/>
            <person name="Roggensack S."/>
            <person name="Awad L."/>
            <person name="Roache-Johnson K."/>
            <person name="Ding H."/>
            <person name="Giovannoni S.J."/>
            <person name="Moore L.R."/>
            <person name="Chisholm S.W."/>
        </authorList>
    </citation>
    <scope>NUCLEOTIDE SEQUENCE [LARGE SCALE GENOMIC DNA]</scope>
</reference>
<accession>A0A0A1ZUI9</accession>